<keyword evidence="8 14" id="KW-1133">Transmembrane helix</keyword>
<evidence type="ECO:0000256" key="7">
    <source>
        <dbReference type="ARBA" id="ARBA00022801"/>
    </source>
</evidence>
<evidence type="ECO:0000256" key="5">
    <source>
        <dbReference type="ARBA" id="ARBA00022670"/>
    </source>
</evidence>
<evidence type="ECO:0000259" key="15">
    <source>
        <dbReference type="Pfam" id="PF01694"/>
    </source>
</evidence>
<comment type="subcellular location">
    <subcellularLocation>
        <location evidence="2">Golgi apparatus</location>
        <location evidence="2">cis-Golgi network membrane</location>
        <topology evidence="2">Multi-pass membrane protein</topology>
    </subcellularLocation>
</comment>
<dbReference type="GO" id="GO:0004252">
    <property type="term" value="F:serine-type endopeptidase activity"/>
    <property type="evidence" value="ECO:0007669"/>
    <property type="project" value="InterPro"/>
</dbReference>
<evidence type="ECO:0000256" key="13">
    <source>
        <dbReference type="SAM" id="MobiDB-lite"/>
    </source>
</evidence>
<evidence type="ECO:0000313" key="16">
    <source>
        <dbReference type="EMBL" id="OEJ85527.1"/>
    </source>
</evidence>
<evidence type="ECO:0000256" key="3">
    <source>
        <dbReference type="ARBA" id="ARBA00009045"/>
    </source>
</evidence>
<dbReference type="GO" id="GO:0006508">
    <property type="term" value="P:proteolysis"/>
    <property type="evidence" value="ECO:0007669"/>
    <property type="project" value="UniProtKB-KW"/>
</dbReference>
<dbReference type="GO" id="GO:0005794">
    <property type="term" value="C:Golgi apparatus"/>
    <property type="evidence" value="ECO:0007669"/>
    <property type="project" value="UniProtKB-SubCell"/>
</dbReference>
<evidence type="ECO:0000256" key="12">
    <source>
        <dbReference type="ARBA" id="ARBA00042081"/>
    </source>
</evidence>
<comment type="catalytic activity">
    <reaction evidence="1">
        <text>Cleaves type-1 transmembrane domains using a catalytic dyad composed of serine and histidine that are contributed by different transmembrane domains.</text>
        <dbReference type="EC" id="3.4.21.105"/>
    </reaction>
</comment>
<dbReference type="EC" id="3.4.21.105" evidence="4"/>
<dbReference type="PANTHER" id="PTHR43066">
    <property type="entry name" value="RHOMBOID-RELATED PROTEIN"/>
    <property type="match status" value="1"/>
</dbReference>
<keyword evidence="17" id="KW-1185">Reference proteome</keyword>
<evidence type="ECO:0000256" key="10">
    <source>
        <dbReference type="ARBA" id="ARBA00037147"/>
    </source>
</evidence>
<feature type="domain" description="Peptidase S54 rhomboid" evidence="15">
    <location>
        <begin position="49"/>
        <end position="195"/>
    </location>
</feature>
<feature type="compositionally biased region" description="Basic and acidic residues" evidence="13">
    <location>
        <begin position="356"/>
        <end position="367"/>
    </location>
</feature>
<feature type="region of interest" description="Disordered" evidence="13">
    <location>
        <begin position="280"/>
        <end position="300"/>
    </location>
</feature>
<keyword evidence="6 14" id="KW-0812">Transmembrane</keyword>
<name>A0A1E5RF71_9ASCO</name>
<dbReference type="OrthoDB" id="10257275at2759"/>
<feature type="transmembrane region" description="Helical" evidence="14">
    <location>
        <begin position="12"/>
        <end position="32"/>
    </location>
</feature>
<protein>
    <recommendedName>
        <fullName evidence="11">Rhomboid-type serine protease 2</fullName>
        <ecNumber evidence="4">3.4.21.105</ecNumber>
    </recommendedName>
    <alternativeName>
        <fullName evidence="12">Rhomboid protein 2</fullName>
    </alternativeName>
</protein>
<evidence type="ECO:0000256" key="14">
    <source>
        <dbReference type="SAM" id="Phobius"/>
    </source>
</evidence>
<dbReference type="InParanoid" id="A0A1E5RF71"/>
<feature type="region of interest" description="Disordered" evidence="13">
    <location>
        <begin position="319"/>
        <end position="367"/>
    </location>
</feature>
<sequence>MPYVYPGPTAITSGLIVFMWIVYLSPSMSFLLNPLDLVDHSIGNFFKNLSMYPLDHADLPHLIVNSFSMFVLLPELEMKKGTIRVGVLLNLFAGLTGLVYSLLTLFIKYVVYHNMSVRMIKGSTYWLFTVYTWNCFRLSYKQQNLNKVWEIPSTPYKIKSLQTYPFLALILLNIIFYQHTSFWADLSGVLVGLLYFKFQHFFDVTLCLPRQLLLKIETLNFWTNRQHTGFSLAKFLRFMQIHYVMEDDEPLSQTDSFDNEHSNAGSQDPILPIIRSRRGTLLGSQKPPSNTTRAGDIDGISDANTSTVSLGIASSFPELAEFPQPPSLTKKMSSHSPVRSRRNTLLDSQKPLSSKILKDSPMKSKQT</sequence>
<evidence type="ECO:0000256" key="9">
    <source>
        <dbReference type="ARBA" id="ARBA00023136"/>
    </source>
</evidence>
<evidence type="ECO:0000256" key="8">
    <source>
        <dbReference type="ARBA" id="ARBA00022989"/>
    </source>
</evidence>
<dbReference type="InterPro" id="IPR035952">
    <property type="entry name" value="Rhomboid-like_sf"/>
</dbReference>
<dbReference type="EMBL" id="LPNM01000007">
    <property type="protein sequence ID" value="OEJ85527.1"/>
    <property type="molecule type" value="Genomic_DNA"/>
</dbReference>
<feature type="transmembrane region" description="Helical" evidence="14">
    <location>
        <begin position="88"/>
        <end position="111"/>
    </location>
</feature>
<comment type="function">
    <text evidence="10">Probable rhomboid-type serine protease that catalyzes intramembrane proteolysis.</text>
</comment>
<keyword evidence="9 14" id="KW-0472">Membrane</keyword>
<keyword evidence="5" id="KW-0645">Protease</keyword>
<dbReference type="PANTHER" id="PTHR43066:SF1">
    <property type="entry name" value="RHOMBOID PROTEIN 2"/>
    <property type="match status" value="1"/>
</dbReference>
<dbReference type="InterPro" id="IPR022764">
    <property type="entry name" value="Peptidase_S54_rhomboid_dom"/>
</dbReference>
<evidence type="ECO:0000256" key="6">
    <source>
        <dbReference type="ARBA" id="ARBA00022692"/>
    </source>
</evidence>
<dbReference type="AlphaFoldDB" id="A0A1E5RF71"/>
<feature type="compositionally biased region" description="Polar residues" evidence="13">
    <location>
        <begin position="330"/>
        <end position="352"/>
    </location>
</feature>
<evidence type="ECO:0000256" key="1">
    <source>
        <dbReference type="ARBA" id="ARBA00000156"/>
    </source>
</evidence>
<evidence type="ECO:0000313" key="17">
    <source>
        <dbReference type="Proteomes" id="UP000095728"/>
    </source>
</evidence>
<organism evidence="16 17">
    <name type="scientific">Hanseniaspora osmophila</name>
    <dbReference type="NCBI Taxonomy" id="56408"/>
    <lineage>
        <taxon>Eukaryota</taxon>
        <taxon>Fungi</taxon>
        <taxon>Dikarya</taxon>
        <taxon>Ascomycota</taxon>
        <taxon>Saccharomycotina</taxon>
        <taxon>Saccharomycetes</taxon>
        <taxon>Saccharomycodales</taxon>
        <taxon>Saccharomycodaceae</taxon>
        <taxon>Hanseniaspora</taxon>
    </lineage>
</organism>
<evidence type="ECO:0000256" key="11">
    <source>
        <dbReference type="ARBA" id="ARBA00039804"/>
    </source>
</evidence>
<evidence type="ECO:0000256" key="4">
    <source>
        <dbReference type="ARBA" id="ARBA00013039"/>
    </source>
</evidence>
<dbReference type="SUPFAM" id="SSF144091">
    <property type="entry name" value="Rhomboid-like"/>
    <property type="match status" value="1"/>
</dbReference>
<evidence type="ECO:0000256" key="2">
    <source>
        <dbReference type="ARBA" id="ARBA00004257"/>
    </source>
</evidence>
<keyword evidence="7" id="KW-0378">Hydrolase</keyword>
<dbReference type="Proteomes" id="UP000095728">
    <property type="component" value="Unassembled WGS sequence"/>
</dbReference>
<proteinExistence type="inferred from homology"/>
<dbReference type="Gene3D" id="1.20.1540.10">
    <property type="entry name" value="Rhomboid-like"/>
    <property type="match status" value="1"/>
</dbReference>
<accession>A0A1E5RF71</accession>
<dbReference type="GO" id="GO:0016020">
    <property type="term" value="C:membrane"/>
    <property type="evidence" value="ECO:0007669"/>
    <property type="project" value="InterPro"/>
</dbReference>
<dbReference type="STRING" id="56408.A0A1E5RF71"/>
<gene>
    <name evidence="16" type="ORF">AWRI3579_g2013</name>
</gene>
<dbReference type="FunCoup" id="A0A1E5RF71">
    <property type="interactions" value="82"/>
</dbReference>
<feature type="compositionally biased region" description="Polar residues" evidence="13">
    <location>
        <begin position="282"/>
        <end position="293"/>
    </location>
</feature>
<feature type="transmembrane region" description="Helical" evidence="14">
    <location>
        <begin position="161"/>
        <end position="180"/>
    </location>
</feature>
<comment type="caution">
    <text evidence="16">The sequence shown here is derived from an EMBL/GenBank/DDBJ whole genome shotgun (WGS) entry which is preliminary data.</text>
</comment>
<dbReference type="Pfam" id="PF01694">
    <property type="entry name" value="Rhomboid"/>
    <property type="match status" value="1"/>
</dbReference>
<comment type="similarity">
    <text evidence="3">Belongs to the peptidase S54 family.</text>
</comment>
<feature type="transmembrane region" description="Helical" evidence="14">
    <location>
        <begin position="123"/>
        <end position="140"/>
    </location>
</feature>
<reference evidence="17" key="1">
    <citation type="journal article" date="2016" name="Genome Announc.">
        <title>Genome sequences of three species of Hanseniaspora isolated from spontaneous wine fermentations.</title>
        <authorList>
            <person name="Sternes P.R."/>
            <person name="Lee D."/>
            <person name="Kutyna D.R."/>
            <person name="Borneman A.R."/>
        </authorList>
    </citation>
    <scope>NUCLEOTIDE SEQUENCE [LARGE SCALE GENOMIC DNA]</scope>
    <source>
        <strain evidence="17">AWRI3579</strain>
    </source>
</reference>